<dbReference type="EMBL" id="BOOK01000039">
    <property type="protein sequence ID" value="GII03462.1"/>
    <property type="molecule type" value="Genomic_DNA"/>
</dbReference>
<gene>
    <name evidence="2" type="ORF">Pta02_54700</name>
</gene>
<protein>
    <submittedName>
        <fullName evidence="2">Uncharacterized protein</fullName>
    </submittedName>
</protein>
<comment type="caution">
    <text evidence="2">The sequence shown here is derived from an EMBL/GenBank/DDBJ whole genome shotgun (WGS) entry which is preliminary data.</text>
</comment>
<organism evidence="2 3">
    <name type="scientific">Planobispora takensis</name>
    <dbReference type="NCBI Taxonomy" id="1367882"/>
    <lineage>
        <taxon>Bacteria</taxon>
        <taxon>Bacillati</taxon>
        <taxon>Actinomycetota</taxon>
        <taxon>Actinomycetes</taxon>
        <taxon>Streptosporangiales</taxon>
        <taxon>Streptosporangiaceae</taxon>
        <taxon>Planobispora</taxon>
    </lineage>
</organism>
<feature type="transmembrane region" description="Helical" evidence="1">
    <location>
        <begin position="6"/>
        <end position="34"/>
    </location>
</feature>
<dbReference type="AlphaFoldDB" id="A0A8J3T1M3"/>
<accession>A0A8J3T1M3</accession>
<evidence type="ECO:0000313" key="3">
    <source>
        <dbReference type="Proteomes" id="UP000634476"/>
    </source>
</evidence>
<proteinExistence type="predicted"/>
<keyword evidence="3" id="KW-1185">Reference proteome</keyword>
<evidence type="ECO:0000256" key="1">
    <source>
        <dbReference type="SAM" id="Phobius"/>
    </source>
</evidence>
<keyword evidence="1" id="KW-0812">Transmembrane</keyword>
<keyword evidence="1" id="KW-1133">Transmembrane helix</keyword>
<dbReference type="RefSeq" id="WP_203877749.1">
    <property type="nucleotide sequence ID" value="NZ_BOOK01000039.1"/>
</dbReference>
<evidence type="ECO:0000313" key="2">
    <source>
        <dbReference type="EMBL" id="GII03462.1"/>
    </source>
</evidence>
<dbReference type="Proteomes" id="UP000634476">
    <property type="component" value="Unassembled WGS sequence"/>
</dbReference>
<reference evidence="2" key="1">
    <citation type="submission" date="2021-01" db="EMBL/GenBank/DDBJ databases">
        <title>Whole genome shotgun sequence of Planobispora takensis NBRC 109077.</title>
        <authorList>
            <person name="Komaki H."/>
            <person name="Tamura T."/>
        </authorList>
    </citation>
    <scope>NUCLEOTIDE SEQUENCE</scope>
    <source>
        <strain evidence="2">NBRC 109077</strain>
    </source>
</reference>
<keyword evidence="1" id="KW-0472">Membrane</keyword>
<sequence length="60" mass="6671">MPMLDFILPALVMIGGFWKTPVALVVIALGSAYLSGKAVEIIPFTRRIIERREAREAERG</sequence>
<name>A0A8J3T1M3_9ACTN</name>